<dbReference type="Proteomes" id="UP000239406">
    <property type="component" value="Unassembled WGS sequence"/>
</dbReference>
<evidence type="ECO:0000313" key="4">
    <source>
        <dbReference type="Proteomes" id="UP000239406"/>
    </source>
</evidence>
<gene>
    <name evidence="2" type="ORF">C1702_10775</name>
    <name evidence="3" type="ORF">EV676_10975</name>
</gene>
<reference evidence="2 4" key="1">
    <citation type="submission" date="2018-02" db="EMBL/GenBank/DDBJ databases">
        <title>Reclassifiation of [Polyangium] brachysporum DSM 7029 as Guopingzhaonella breviflexa gen. nov., sp. nov., a member of the family Comamonadaceae.</title>
        <authorList>
            <person name="Tang B."/>
        </authorList>
    </citation>
    <scope>NUCLEOTIDE SEQUENCE [LARGE SCALE GENOMIC DNA]</scope>
    <source>
        <strain evidence="2 4">DSM 15344</strain>
    </source>
</reference>
<dbReference type="EMBL" id="SLXF01000009">
    <property type="protein sequence ID" value="TCP04989.1"/>
    <property type="molecule type" value="Genomic_DNA"/>
</dbReference>
<dbReference type="InterPro" id="IPR025421">
    <property type="entry name" value="DUF4148"/>
</dbReference>
<evidence type="ECO:0000256" key="1">
    <source>
        <dbReference type="SAM" id="SignalP"/>
    </source>
</evidence>
<dbReference type="Pfam" id="PF13663">
    <property type="entry name" value="DUF4148"/>
    <property type="match status" value="1"/>
</dbReference>
<feature type="chain" id="PRO_5040584303" evidence="1">
    <location>
        <begin position="23"/>
        <end position="108"/>
    </location>
</feature>
<dbReference type="OrthoDB" id="8656910at2"/>
<name>A0A2S5T3Y7_9BURK</name>
<sequence length="108" mass="11648">MNIKKTLTVAALSAFAVAGAYAQEATKDDVSIADSIVSTKTREQVKAELAEALKQGGRQAVFAGEATYFPADRSAQPGRTRAEVREEAIKAMQERRRSNVVDEYNIGG</sequence>
<accession>A0A2S5T3Y7</accession>
<protein>
    <submittedName>
        <fullName evidence="3">Uncharacterized protein DUF4148</fullName>
    </submittedName>
</protein>
<evidence type="ECO:0000313" key="5">
    <source>
        <dbReference type="Proteomes" id="UP000294772"/>
    </source>
</evidence>
<evidence type="ECO:0000313" key="3">
    <source>
        <dbReference type="EMBL" id="TCP04989.1"/>
    </source>
</evidence>
<reference evidence="3 5" key="2">
    <citation type="submission" date="2019-03" db="EMBL/GenBank/DDBJ databases">
        <title>Genomic Encyclopedia of Type Strains, Phase IV (KMG-IV): sequencing the most valuable type-strain genomes for metagenomic binning, comparative biology and taxonomic classification.</title>
        <authorList>
            <person name="Goeker M."/>
        </authorList>
    </citation>
    <scope>NUCLEOTIDE SEQUENCE [LARGE SCALE GENOMIC DNA]</scope>
    <source>
        <strain evidence="3 5">DSM 15264</strain>
    </source>
</reference>
<comment type="caution">
    <text evidence="2">The sequence shown here is derived from an EMBL/GenBank/DDBJ whole genome shotgun (WGS) entry which is preliminary data.</text>
</comment>
<dbReference type="EMBL" id="PSNY01000010">
    <property type="protein sequence ID" value="PPE69672.1"/>
    <property type="molecule type" value="Genomic_DNA"/>
</dbReference>
<evidence type="ECO:0000313" key="2">
    <source>
        <dbReference type="EMBL" id="PPE69672.1"/>
    </source>
</evidence>
<dbReference type="Proteomes" id="UP000294772">
    <property type="component" value="Unassembled WGS sequence"/>
</dbReference>
<proteinExistence type="predicted"/>
<keyword evidence="1" id="KW-0732">Signal</keyword>
<dbReference type="AlphaFoldDB" id="A0A2S5T3Y7"/>
<feature type="signal peptide" evidence="1">
    <location>
        <begin position="1"/>
        <end position="22"/>
    </location>
</feature>
<keyword evidence="4" id="KW-1185">Reference proteome</keyword>
<organism evidence="2 4">
    <name type="scientific">Caldimonas thermodepolymerans</name>
    <dbReference type="NCBI Taxonomy" id="215580"/>
    <lineage>
        <taxon>Bacteria</taxon>
        <taxon>Pseudomonadati</taxon>
        <taxon>Pseudomonadota</taxon>
        <taxon>Betaproteobacteria</taxon>
        <taxon>Burkholderiales</taxon>
        <taxon>Sphaerotilaceae</taxon>
        <taxon>Caldimonas</taxon>
    </lineage>
</organism>
<dbReference type="RefSeq" id="WP_104357708.1">
    <property type="nucleotide sequence ID" value="NZ_CALFFA010000041.1"/>
</dbReference>